<dbReference type="Proteomes" id="UP001189429">
    <property type="component" value="Unassembled WGS sequence"/>
</dbReference>
<protein>
    <recommendedName>
        <fullName evidence="11">Acyl-CoA dehydrogenase</fullName>
    </recommendedName>
</protein>
<evidence type="ECO:0000313" key="10">
    <source>
        <dbReference type="Proteomes" id="UP001189429"/>
    </source>
</evidence>
<proteinExistence type="inferred from homology"/>
<evidence type="ECO:0000313" key="9">
    <source>
        <dbReference type="EMBL" id="CAK0904009.1"/>
    </source>
</evidence>
<reference evidence="9" key="1">
    <citation type="submission" date="2023-10" db="EMBL/GenBank/DDBJ databases">
        <authorList>
            <person name="Chen Y."/>
            <person name="Shah S."/>
            <person name="Dougan E. K."/>
            <person name="Thang M."/>
            <person name="Chan C."/>
        </authorList>
    </citation>
    <scope>NUCLEOTIDE SEQUENCE [LARGE SCALE GENOMIC DNA]</scope>
</reference>
<dbReference type="Gene3D" id="1.20.140.10">
    <property type="entry name" value="Butyryl-CoA Dehydrogenase, subunit A, domain 3"/>
    <property type="match status" value="1"/>
</dbReference>
<name>A0ABN9XVB6_9DINO</name>
<comment type="caution">
    <text evidence="9">The sequence shown here is derived from an EMBL/GenBank/DDBJ whole genome shotgun (WGS) entry which is preliminary data.</text>
</comment>
<keyword evidence="4 5" id="KW-0274">FAD</keyword>
<evidence type="ECO:0000259" key="7">
    <source>
        <dbReference type="Pfam" id="PF02770"/>
    </source>
</evidence>
<dbReference type="Pfam" id="PF02771">
    <property type="entry name" value="Acyl-CoA_dh_N"/>
    <property type="match status" value="1"/>
</dbReference>
<comment type="similarity">
    <text evidence="2 5">Belongs to the acyl-CoA dehydrogenase family.</text>
</comment>
<gene>
    <name evidence="9" type="ORF">PCOR1329_LOCUS80163</name>
</gene>
<accession>A0ABN9XVB6</accession>
<dbReference type="InterPro" id="IPR013786">
    <property type="entry name" value="AcylCoA_DH/ox_N"/>
</dbReference>
<evidence type="ECO:0000256" key="5">
    <source>
        <dbReference type="RuleBase" id="RU362125"/>
    </source>
</evidence>
<feature type="domain" description="Acyl-CoA oxidase/dehydrogenase middle" evidence="7">
    <location>
        <begin position="143"/>
        <end position="235"/>
    </location>
</feature>
<evidence type="ECO:0000256" key="4">
    <source>
        <dbReference type="ARBA" id="ARBA00022827"/>
    </source>
</evidence>
<evidence type="ECO:0008006" key="11">
    <source>
        <dbReference type="Google" id="ProtNLM"/>
    </source>
</evidence>
<dbReference type="Gene3D" id="1.10.540.10">
    <property type="entry name" value="Acyl-CoA dehydrogenase/oxidase, N-terminal domain"/>
    <property type="match status" value="1"/>
</dbReference>
<evidence type="ECO:0000256" key="3">
    <source>
        <dbReference type="ARBA" id="ARBA00022630"/>
    </source>
</evidence>
<sequence>MESGCAEGLGDFPSARADVLELDELLSDEERAVRSRVRAYAERRVWPSCAALWDAQEHPSELVAGLAGLGIGGGVLPRTCGAAGLTATAAGLALAELARVDCSLSAIQMIHGYLVPSTIFNLGSEEQKRRYLAPLCRYEWLGAWALTEPEAGSDAGALQTTATEVDGGWVLRGRKRWIGNAPVAKVVVVWARNAATGAVNGFLVEAEDPGLRVSKMSGKIGLRCIQNGDIELADVFVPELRRLPGATGFASTTATLAASRVMVLWQPLGAAWGLYDVCLKYLSERKQFGQPLVASQLVQAKLMSILGHCQAMALFAWRVTRRHERGMVGAPEAGLAKAWCTQRGRECAALARELMGGNGMLSHFHVAKTFADMEAFYTYEGTFDINLLLAGSAATGVAAIRPAGSTKSRL</sequence>
<dbReference type="EMBL" id="CAUYUJ010021331">
    <property type="protein sequence ID" value="CAK0904009.1"/>
    <property type="molecule type" value="Genomic_DNA"/>
</dbReference>
<comment type="cofactor">
    <cofactor evidence="1 5">
        <name>FAD</name>
        <dbReference type="ChEBI" id="CHEBI:57692"/>
    </cofactor>
</comment>
<dbReference type="PROSITE" id="PS00072">
    <property type="entry name" value="ACYL_COA_DH_1"/>
    <property type="match status" value="1"/>
</dbReference>
<dbReference type="Gene3D" id="2.40.110.10">
    <property type="entry name" value="Butyryl-CoA Dehydrogenase, subunit A, domain 2"/>
    <property type="match status" value="1"/>
</dbReference>
<dbReference type="InterPro" id="IPR037069">
    <property type="entry name" value="AcylCoA_DH/ox_N_sf"/>
</dbReference>
<dbReference type="SUPFAM" id="SSF47203">
    <property type="entry name" value="Acyl-CoA dehydrogenase C-terminal domain-like"/>
    <property type="match status" value="1"/>
</dbReference>
<evidence type="ECO:0000259" key="6">
    <source>
        <dbReference type="Pfam" id="PF00441"/>
    </source>
</evidence>
<keyword evidence="5" id="KW-0560">Oxidoreductase</keyword>
<dbReference type="InterPro" id="IPR006089">
    <property type="entry name" value="Acyl-CoA_DH_CS"/>
</dbReference>
<dbReference type="PANTHER" id="PTHR43188">
    <property type="entry name" value="ACYL-COENZYME A OXIDASE"/>
    <property type="match status" value="1"/>
</dbReference>
<dbReference type="InterPro" id="IPR009075">
    <property type="entry name" value="AcylCo_DH/oxidase_C"/>
</dbReference>
<dbReference type="InterPro" id="IPR045008">
    <property type="entry name" value="ACX4-like"/>
</dbReference>
<keyword evidence="3 5" id="KW-0285">Flavoprotein</keyword>
<feature type="domain" description="Acyl-CoA dehydrogenase/oxidase N-terminal" evidence="8">
    <location>
        <begin position="27"/>
        <end position="138"/>
    </location>
</feature>
<evidence type="ECO:0000256" key="2">
    <source>
        <dbReference type="ARBA" id="ARBA00009347"/>
    </source>
</evidence>
<dbReference type="Pfam" id="PF02770">
    <property type="entry name" value="Acyl-CoA_dh_M"/>
    <property type="match status" value="1"/>
</dbReference>
<keyword evidence="10" id="KW-1185">Reference proteome</keyword>
<evidence type="ECO:0000256" key="1">
    <source>
        <dbReference type="ARBA" id="ARBA00001974"/>
    </source>
</evidence>
<feature type="domain" description="Acyl-CoA dehydrogenase/oxidase C-terminal" evidence="6">
    <location>
        <begin position="247"/>
        <end position="389"/>
    </location>
</feature>
<dbReference type="Pfam" id="PF00441">
    <property type="entry name" value="Acyl-CoA_dh_1"/>
    <property type="match status" value="1"/>
</dbReference>
<organism evidence="9 10">
    <name type="scientific">Prorocentrum cordatum</name>
    <dbReference type="NCBI Taxonomy" id="2364126"/>
    <lineage>
        <taxon>Eukaryota</taxon>
        <taxon>Sar</taxon>
        <taxon>Alveolata</taxon>
        <taxon>Dinophyceae</taxon>
        <taxon>Prorocentrales</taxon>
        <taxon>Prorocentraceae</taxon>
        <taxon>Prorocentrum</taxon>
    </lineage>
</organism>
<dbReference type="PANTHER" id="PTHR43188:SF1">
    <property type="entry name" value="ACYL-COA DEHYDROGENASE"/>
    <property type="match status" value="1"/>
</dbReference>
<dbReference type="SUPFAM" id="SSF56645">
    <property type="entry name" value="Acyl-CoA dehydrogenase NM domain-like"/>
    <property type="match status" value="1"/>
</dbReference>
<dbReference type="InterPro" id="IPR036250">
    <property type="entry name" value="AcylCo_DH-like_C"/>
</dbReference>
<dbReference type="InterPro" id="IPR006091">
    <property type="entry name" value="Acyl-CoA_Oxase/DH_mid-dom"/>
</dbReference>
<evidence type="ECO:0000259" key="8">
    <source>
        <dbReference type="Pfam" id="PF02771"/>
    </source>
</evidence>
<dbReference type="InterPro" id="IPR009100">
    <property type="entry name" value="AcylCoA_DH/oxidase_NM_dom_sf"/>
</dbReference>
<dbReference type="InterPro" id="IPR046373">
    <property type="entry name" value="Acyl-CoA_Oxase/DH_mid-dom_sf"/>
</dbReference>